<reference evidence="1 2" key="1">
    <citation type="journal article" date="2019" name="Commun. Biol.">
        <title>The bagworm genome reveals a unique fibroin gene that provides high tensile strength.</title>
        <authorList>
            <person name="Kono N."/>
            <person name="Nakamura H."/>
            <person name="Ohtoshi R."/>
            <person name="Tomita M."/>
            <person name="Numata K."/>
            <person name="Arakawa K."/>
        </authorList>
    </citation>
    <scope>NUCLEOTIDE SEQUENCE [LARGE SCALE GENOMIC DNA]</scope>
</reference>
<dbReference type="STRING" id="151549.A0A4C2A5R9"/>
<name>A0A4C2A5R9_EUMVA</name>
<dbReference type="EMBL" id="BGZK01002511">
    <property type="protein sequence ID" value="GBP94499.1"/>
    <property type="molecule type" value="Genomic_DNA"/>
</dbReference>
<evidence type="ECO:0000313" key="1">
    <source>
        <dbReference type="EMBL" id="GBP94499.1"/>
    </source>
</evidence>
<keyword evidence="2" id="KW-1185">Reference proteome</keyword>
<protein>
    <submittedName>
        <fullName evidence="1">Transcription-associated protein 1</fullName>
    </submittedName>
</protein>
<dbReference type="OrthoDB" id="5570127at2759"/>
<comment type="caution">
    <text evidence="1">The sequence shown here is derived from an EMBL/GenBank/DDBJ whole genome shotgun (WGS) entry which is preliminary data.</text>
</comment>
<organism evidence="1 2">
    <name type="scientific">Eumeta variegata</name>
    <name type="common">Bagworm moth</name>
    <name type="synonym">Eumeta japonica</name>
    <dbReference type="NCBI Taxonomy" id="151549"/>
    <lineage>
        <taxon>Eukaryota</taxon>
        <taxon>Metazoa</taxon>
        <taxon>Ecdysozoa</taxon>
        <taxon>Arthropoda</taxon>
        <taxon>Hexapoda</taxon>
        <taxon>Insecta</taxon>
        <taxon>Pterygota</taxon>
        <taxon>Neoptera</taxon>
        <taxon>Endopterygota</taxon>
        <taxon>Lepidoptera</taxon>
        <taxon>Glossata</taxon>
        <taxon>Ditrysia</taxon>
        <taxon>Tineoidea</taxon>
        <taxon>Psychidae</taxon>
        <taxon>Oiketicinae</taxon>
        <taxon>Eumeta</taxon>
    </lineage>
</organism>
<sequence length="105" mass="12122">MMIEPQRLEYRETEASPPAVQAYFQDQPKPLEFEVDKVIETAFTAPKSSTTDPFHRQEVLRCYLAFPLCLEDDKPTLQSFSRIQALSMVRFNLKAEPNINAKIQS</sequence>
<accession>A0A4C2A5R9</accession>
<evidence type="ECO:0000313" key="2">
    <source>
        <dbReference type="Proteomes" id="UP000299102"/>
    </source>
</evidence>
<gene>
    <name evidence="1" type="primary">Nipped-A</name>
    <name evidence="1" type="ORF">EVAR_95226_1</name>
</gene>
<dbReference type="AlphaFoldDB" id="A0A4C2A5R9"/>
<dbReference type="Proteomes" id="UP000299102">
    <property type="component" value="Unassembled WGS sequence"/>
</dbReference>
<proteinExistence type="predicted"/>